<feature type="transmembrane region" description="Helical" evidence="1">
    <location>
        <begin position="12"/>
        <end position="33"/>
    </location>
</feature>
<dbReference type="Proteomes" id="UP001606134">
    <property type="component" value="Unassembled WGS sequence"/>
</dbReference>
<dbReference type="PANTHER" id="PTHR34219">
    <property type="entry name" value="IRON-REGULATED INNER MEMBRANE PROTEIN-RELATED"/>
    <property type="match status" value="1"/>
</dbReference>
<accession>A0ABW7HJX8</accession>
<evidence type="ECO:0000313" key="3">
    <source>
        <dbReference type="Proteomes" id="UP001606134"/>
    </source>
</evidence>
<dbReference type="RefSeq" id="WP_394416983.1">
    <property type="nucleotide sequence ID" value="NZ_JBIGIC010000019.1"/>
</dbReference>
<dbReference type="Pfam" id="PF03929">
    <property type="entry name" value="PepSY_TM"/>
    <property type="match status" value="1"/>
</dbReference>
<comment type="caution">
    <text evidence="2">The sequence shown here is derived from an EMBL/GenBank/DDBJ whole genome shotgun (WGS) entry which is preliminary data.</text>
</comment>
<protein>
    <submittedName>
        <fullName evidence="2">PepSY-associated TM helix domain-containing protein</fullName>
    </submittedName>
</protein>
<organism evidence="2 3">
    <name type="scientific">Pelomonas candidula</name>
    <dbReference type="NCBI Taxonomy" id="3299025"/>
    <lineage>
        <taxon>Bacteria</taxon>
        <taxon>Pseudomonadati</taxon>
        <taxon>Pseudomonadota</taxon>
        <taxon>Betaproteobacteria</taxon>
        <taxon>Burkholderiales</taxon>
        <taxon>Sphaerotilaceae</taxon>
        <taxon>Roseateles</taxon>
    </lineage>
</organism>
<reference evidence="2 3" key="1">
    <citation type="submission" date="2024-08" db="EMBL/GenBank/DDBJ databases">
        <authorList>
            <person name="Lu H."/>
        </authorList>
    </citation>
    <scope>NUCLEOTIDE SEQUENCE [LARGE SCALE GENOMIC DNA]</scope>
    <source>
        <strain evidence="2 3">BYS78W</strain>
    </source>
</reference>
<dbReference type="InterPro" id="IPR005625">
    <property type="entry name" value="PepSY-ass_TM"/>
</dbReference>
<feature type="transmembrane region" description="Helical" evidence="1">
    <location>
        <begin position="150"/>
        <end position="174"/>
    </location>
</feature>
<proteinExistence type="predicted"/>
<dbReference type="EMBL" id="JBIGIC010000019">
    <property type="protein sequence ID" value="MFG6490176.1"/>
    <property type="molecule type" value="Genomic_DNA"/>
</dbReference>
<keyword evidence="3" id="KW-1185">Reference proteome</keyword>
<evidence type="ECO:0000256" key="1">
    <source>
        <dbReference type="SAM" id="Phobius"/>
    </source>
</evidence>
<keyword evidence="1" id="KW-0812">Transmembrane</keyword>
<keyword evidence="1" id="KW-0472">Membrane</keyword>
<feature type="transmembrane region" description="Helical" evidence="1">
    <location>
        <begin position="207"/>
        <end position="227"/>
    </location>
</feature>
<sequence length="396" mass="43266">MTRRVLAWLHRWVSLIAGLLLAVLGLSGSLLVWQAELDAALNPDWFRPLPACEAPAGDDAAQPPVARVLAVLKQQAPGRQAAIVVAPHQPGAAYQVWERRDADGLRREHFIDAACGRYLGMRERGRVAWDARHLVPTVYELHRYLWQGEAGALVVGAGGLVLLGLSLSGVVLAWPRQARRLASWRRVLGIQWRAAPARRWYDVHRAVGLWLAPLLMLMTVTGAAMVFSDAARSWVSAVLPLERLPKAARAAAATELAPAGPALAPDEWVALAERQFPQARWSRLTLPRGGAAVEVRLLQPGEPRADTGNTRVRLTLAGALVQRYDPLHAPAGNVVLNWLFPLHSAEAFGLAARVLWSAFGLVPALLLGTGLWLWWRRSRAANLARRRAPAARPSPG</sequence>
<evidence type="ECO:0000313" key="2">
    <source>
        <dbReference type="EMBL" id="MFG6490176.1"/>
    </source>
</evidence>
<name>A0ABW7HJX8_9BURK</name>
<feature type="transmembrane region" description="Helical" evidence="1">
    <location>
        <begin position="354"/>
        <end position="375"/>
    </location>
</feature>
<gene>
    <name evidence="2" type="ORF">ACG04R_26125</name>
</gene>
<keyword evidence="1" id="KW-1133">Transmembrane helix</keyword>
<dbReference type="PANTHER" id="PTHR34219:SF3">
    <property type="entry name" value="BLL7967 PROTEIN"/>
    <property type="match status" value="1"/>
</dbReference>